<feature type="region of interest" description="Disordered" evidence="1">
    <location>
        <begin position="36"/>
        <end position="58"/>
    </location>
</feature>
<accession>A0A1D8NJA5</accession>
<feature type="compositionally biased region" description="Polar residues" evidence="1">
    <location>
        <begin position="36"/>
        <end position="45"/>
    </location>
</feature>
<feature type="compositionally biased region" description="Basic and acidic residues" evidence="1">
    <location>
        <begin position="48"/>
        <end position="58"/>
    </location>
</feature>
<protein>
    <recommendedName>
        <fullName evidence="5">Secreted protein</fullName>
    </recommendedName>
</protein>
<sequence>MQINNKLFVALCVVALPFLVKPCSQLVTSGNVDNGHLQQPQSNAQVRPKTDQHGKGNHHAEIEIGGRRGRGIVEGAQMTLPLRRLGLELAVLEPCVFRQILLVEFRYWQIFFPVWKRVMVVQSVVLWVEFCRVHFWCERRGFAVVLYRQARGERRGVAERIVERVVFFCFSSFPGYRLYIYPLEA</sequence>
<feature type="signal peptide" evidence="2">
    <location>
        <begin position="1"/>
        <end position="25"/>
    </location>
</feature>
<evidence type="ECO:0000313" key="3">
    <source>
        <dbReference type="EMBL" id="AOW05718.1"/>
    </source>
</evidence>
<name>A0A1D8NJA5_YARLL</name>
<evidence type="ECO:0000256" key="2">
    <source>
        <dbReference type="SAM" id="SignalP"/>
    </source>
</evidence>
<evidence type="ECO:0000313" key="4">
    <source>
        <dbReference type="Proteomes" id="UP000182444"/>
    </source>
</evidence>
<keyword evidence="2" id="KW-0732">Signal</keyword>
<reference evidence="3 4" key="1">
    <citation type="journal article" date="2016" name="PLoS ONE">
        <title>Sequence Assembly of Yarrowia lipolytica Strain W29/CLIB89 Shows Transposable Element Diversity.</title>
        <authorList>
            <person name="Magnan C."/>
            <person name="Yu J."/>
            <person name="Chang I."/>
            <person name="Jahn E."/>
            <person name="Kanomata Y."/>
            <person name="Wu J."/>
            <person name="Zeller M."/>
            <person name="Oakes M."/>
            <person name="Baldi P."/>
            <person name="Sandmeyer S."/>
        </authorList>
    </citation>
    <scope>NUCLEOTIDE SEQUENCE [LARGE SCALE GENOMIC DNA]</scope>
    <source>
        <strain evidence="4">CLIB89(W29)</strain>
    </source>
</reference>
<feature type="chain" id="PRO_5009110556" description="Secreted protein" evidence="2">
    <location>
        <begin position="26"/>
        <end position="185"/>
    </location>
</feature>
<organism evidence="3 4">
    <name type="scientific">Yarrowia lipolytica</name>
    <name type="common">Candida lipolytica</name>
    <dbReference type="NCBI Taxonomy" id="4952"/>
    <lineage>
        <taxon>Eukaryota</taxon>
        <taxon>Fungi</taxon>
        <taxon>Dikarya</taxon>
        <taxon>Ascomycota</taxon>
        <taxon>Saccharomycotina</taxon>
        <taxon>Dipodascomycetes</taxon>
        <taxon>Dipodascales</taxon>
        <taxon>Dipodascales incertae sedis</taxon>
        <taxon>Yarrowia</taxon>
    </lineage>
</organism>
<dbReference type="VEuPathDB" id="FungiDB:YALI1_E24676g"/>
<evidence type="ECO:0008006" key="5">
    <source>
        <dbReference type="Google" id="ProtNLM"/>
    </source>
</evidence>
<proteinExistence type="predicted"/>
<dbReference type="GeneID" id="94583678"/>
<dbReference type="RefSeq" id="XP_068139176.1">
    <property type="nucleotide sequence ID" value="XM_068283075.1"/>
</dbReference>
<gene>
    <name evidence="3" type="ORF">YALI1_E24676g</name>
</gene>
<dbReference type="EMBL" id="CP017557">
    <property type="protein sequence ID" value="AOW05718.1"/>
    <property type="molecule type" value="Genomic_DNA"/>
</dbReference>
<dbReference type="AlphaFoldDB" id="A0A1D8NJA5"/>
<dbReference type="Proteomes" id="UP000182444">
    <property type="component" value="Chromosome 1E"/>
</dbReference>
<evidence type="ECO:0000256" key="1">
    <source>
        <dbReference type="SAM" id="MobiDB-lite"/>
    </source>
</evidence>